<gene>
    <name evidence="1" type="ORF">HY220_01790</name>
</gene>
<organism evidence="1 2">
    <name type="scientific">Candidatus Sungiibacteriota bacterium</name>
    <dbReference type="NCBI Taxonomy" id="2750080"/>
    <lineage>
        <taxon>Bacteria</taxon>
        <taxon>Candidatus Sungiibacteriota</taxon>
    </lineage>
</organism>
<comment type="caution">
    <text evidence="1">The sequence shown here is derived from an EMBL/GenBank/DDBJ whole genome shotgun (WGS) entry which is preliminary data.</text>
</comment>
<dbReference type="AlphaFoldDB" id="A0A9D6QYI6"/>
<name>A0A9D6QYI6_9BACT</name>
<proteinExistence type="predicted"/>
<protein>
    <submittedName>
        <fullName evidence="1">Uncharacterized protein</fullName>
    </submittedName>
</protein>
<dbReference type="EMBL" id="JACQCQ010000007">
    <property type="protein sequence ID" value="MBI3627461.1"/>
    <property type="molecule type" value="Genomic_DNA"/>
</dbReference>
<evidence type="ECO:0000313" key="2">
    <source>
        <dbReference type="Proteomes" id="UP000808388"/>
    </source>
</evidence>
<accession>A0A9D6QYI6</accession>
<sequence>MALEAVVGARVRSARVAHIENGELQLRFMDGDMEWGSWPRARLLNFPKSPEANGLLMTRDLAVTYGEDRRTIIRVNVLN</sequence>
<reference evidence="1" key="1">
    <citation type="submission" date="2020-07" db="EMBL/GenBank/DDBJ databases">
        <title>Huge and variable diversity of episymbiotic CPR bacteria and DPANN archaea in groundwater ecosystems.</title>
        <authorList>
            <person name="He C.Y."/>
            <person name="Keren R."/>
            <person name="Whittaker M."/>
            <person name="Farag I.F."/>
            <person name="Doudna J."/>
            <person name="Cate J.H.D."/>
            <person name="Banfield J.F."/>
        </authorList>
    </citation>
    <scope>NUCLEOTIDE SEQUENCE</scope>
    <source>
        <strain evidence="1">NC_groundwater_972_Pr1_S-0.2um_49_27</strain>
    </source>
</reference>
<dbReference type="Proteomes" id="UP000808388">
    <property type="component" value="Unassembled WGS sequence"/>
</dbReference>
<evidence type="ECO:0000313" key="1">
    <source>
        <dbReference type="EMBL" id="MBI3627461.1"/>
    </source>
</evidence>